<dbReference type="Pfam" id="PF00089">
    <property type="entry name" value="Trypsin"/>
    <property type="match status" value="1"/>
</dbReference>
<dbReference type="Gene3D" id="3.80.10.10">
    <property type="entry name" value="Ribonuclease Inhibitor"/>
    <property type="match status" value="2"/>
</dbReference>
<keyword evidence="6" id="KW-0677">Repeat</keyword>
<evidence type="ECO:0000313" key="14">
    <source>
        <dbReference type="EMBL" id="CAG9811177.1"/>
    </source>
</evidence>
<dbReference type="InterPro" id="IPR050333">
    <property type="entry name" value="SLRP"/>
</dbReference>
<dbReference type="InterPro" id="IPR032675">
    <property type="entry name" value="LRR_dom_sf"/>
</dbReference>
<dbReference type="InterPro" id="IPR001314">
    <property type="entry name" value="Peptidase_S1A"/>
</dbReference>
<dbReference type="FunFam" id="3.80.10.10:FF:001164">
    <property type="entry name" value="GH01279p"/>
    <property type="match status" value="1"/>
</dbReference>
<keyword evidence="8" id="KW-0720">Serine protease</keyword>
<dbReference type="Proteomes" id="UP001153620">
    <property type="component" value="Chromosome 4"/>
</dbReference>
<dbReference type="GO" id="GO:0006508">
    <property type="term" value="P:proteolysis"/>
    <property type="evidence" value="ECO:0007669"/>
    <property type="project" value="UniProtKB-KW"/>
</dbReference>
<evidence type="ECO:0000256" key="10">
    <source>
        <dbReference type="ARBA" id="ARBA00023157"/>
    </source>
</evidence>
<evidence type="ECO:0000256" key="12">
    <source>
        <dbReference type="SAM" id="SignalP"/>
    </source>
</evidence>
<accession>A0A9N9S641</accession>
<dbReference type="SUPFAM" id="SSF52058">
    <property type="entry name" value="L domain-like"/>
    <property type="match status" value="1"/>
</dbReference>
<keyword evidence="4" id="KW-0645">Protease</keyword>
<feature type="signal peptide" evidence="12">
    <location>
        <begin position="1"/>
        <end position="19"/>
    </location>
</feature>
<evidence type="ECO:0000256" key="6">
    <source>
        <dbReference type="ARBA" id="ARBA00022737"/>
    </source>
</evidence>
<dbReference type="InterPro" id="IPR018114">
    <property type="entry name" value="TRYPSIN_HIS"/>
</dbReference>
<dbReference type="PROSITE" id="PS51450">
    <property type="entry name" value="LRR"/>
    <property type="match status" value="6"/>
</dbReference>
<dbReference type="PROSITE" id="PS00134">
    <property type="entry name" value="TRYPSIN_HIS"/>
    <property type="match status" value="1"/>
</dbReference>
<keyword evidence="10" id="KW-1015">Disulfide bond</keyword>
<dbReference type="OrthoDB" id="6615299at2759"/>
<organism evidence="14 15">
    <name type="scientific">Chironomus riparius</name>
    <dbReference type="NCBI Taxonomy" id="315576"/>
    <lineage>
        <taxon>Eukaryota</taxon>
        <taxon>Metazoa</taxon>
        <taxon>Ecdysozoa</taxon>
        <taxon>Arthropoda</taxon>
        <taxon>Hexapoda</taxon>
        <taxon>Insecta</taxon>
        <taxon>Pterygota</taxon>
        <taxon>Neoptera</taxon>
        <taxon>Endopterygota</taxon>
        <taxon>Diptera</taxon>
        <taxon>Nematocera</taxon>
        <taxon>Chironomoidea</taxon>
        <taxon>Chironomidae</taxon>
        <taxon>Chironominae</taxon>
        <taxon>Chironomus</taxon>
    </lineage>
</organism>
<feature type="chain" id="PRO_5040435607" description="Peptidase S1 domain-containing protein" evidence="12">
    <location>
        <begin position="20"/>
        <end position="635"/>
    </location>
</feature>
<dbReference type="SMART" id="SM00369">
    <property type="entry name" value="LRR_TYP"/>
    <property type="match status" value="10"/>
</dbReference>
<keyword evidence="9" id="KW-0865">Zymogen</keyword>
<evidence type="ECO:0000256" key="8">
    <source>
        <dbReference type="ARBA" id="ARBA00022825"/>
    </source>
</evidence>
<protein>
    <recommendedName>
        <fullName evidence="13">Peptidase S1 domain-containing protein</fullName>
    </recommendedName>
</protein>
<feature type="domain" description="Peptidase S1" evidence="13">
    <location>
        <begin position="391"/>
        <end position="631"/>
    </location>
</feature>
<dbReference type="Pfam" id="PF13855">
    <property type="entry name" value="LRR_8"/>
    <property type="match status" value="2"/>
</dbReference>
<dbReference type="AlphaFoldDB" id="A0A9N9S641"/>
<dbReference type="PANTHER" id="PTHR45712">
    <property type="entry name" value="AGAP008170-PA"/>
    <property type="match status" value="1"/>
</dbReference>
<dbReference type="Gene3D" id="2.40.10.10">
    <property type="entry name" value="Trypsin-like serine proteases"/>
    <property type="match status" value="1"/>
</dbReference>
<dbReference type="SUPFAM" id="SSF50494">
    <property type="entry name" value="Trypsin-like serine proteases"/>
    <property type="match status" value="1"/>
</dbReference>
<evidence type="ECO:0000256" key="7">
    <source>
        <dbReference type="ARBA" id="ARBA00022801"/>
    </source>
</evidence>
<dbReference type="InterPro" id="IPR001254">
    <property type="entry name" value="Trypsin_dom"/>
</dbReference>
<dbReference type="GO" id="GO:0005615">
    <property type="term" value="C:extracellular space"/>
    <property type="evidence" value="ECO:0007669"/>
    <property type="project" value="TreeGrafter"/>
</dbReference>
<dbReference type="InterPro" id="IPR001611">
    <property type="entry name" value="Leu-rich_rpt"/>
</dbReference>
<gene>
    <name evidence="14" type="ORF">CHIRRI_LOCUS13986</name>
</gene>
<evidence type="ECO:0000256" key="2">
    <source>
        <dbReference type="ARBA" id="ARBA00022525"/>
    </source>
</evidence>
<evidence type="ECO:0000256" key="1">
    <source>
        <dbReference type="ARBA" id="ARBA00004613"/>
    </source>
</evidence>
<keyword evidence="5 12" id="KW-0732">Signal</keyword>
<evidence type="ECO:0000256" key="5">
    <source>
        <dbReference type="ARBA" id="ARBA00022729"/>
    </source>
</evidence>
<dbReference type="PRINTS" id="PR00722">
    <property type="entry name" value="CHYMOTRYPSIN"/>
</dbReference>
<dbReference type="PANTHER" id="PTHR45712:SF22">
    <property type="entry name" value="INSULIN-LIKE GROWTH FACTOR-BINDING PROTEIN COMPLEX ACID LABILE SUBUNIT"/>
    <property type="match status" value="1"/>
</dbReference>
<dbReference type="EMBL" id="OU895880">
    <property type="protein sequence ID" value="CAG9811177.1"/>
    <property type="molecule type" value="Genomic_DNA"/>
</dbReference>
<reference evidence="14" key="2">
    <citation type="submission" date="2022-10" db="EMBL/GenBank/DDBJ databases">
        <authorList>
            <consortium name="ENA_rothamsted_submissions"/>
            <consortium name="culmorum"/>
            <person name="King R."/>
        </authorList>
    </citation>
    <scope>NUCLEOTIDE SEQUENCE</scope>
</reference>
<dbReference type="InterPro" id="IPR009003">
    <property type="entry name" value="Peptidase_S1_PA"/>
</dbReference>
<keyword evidence="3" id="KW-0433">Leucine-rich repeat</keyword>
<evidence type="ECO:0000256" key="9">
    <source>
        <dbReference type="ARBA" id="ARBA00023145"/>
    </source>
</evidence>
<dbReference type="GO" id="GO:0004252">
    <property type="term" value="F:serine-type endopeptidase activity"/>
    <property type="evidence" value="ECO:0007669"/>
    <property type="project" value="InterPro"/>
</dbReference>
<dbReference type="SMART" id="SM00020">
    <property type="entry name" value="Tryp_SPc"/>
    <property type="match status" value="1"/>
</dbReference>
<dbReference type="SMART" id="SM00365">
    <property type="entry name" value="LRR_SD22"/>
    <property type="match status" value="7"/>
</dbReference>
<evidence type="ECO:0000256" key="11">
    <source>
        <dbReference type="ARBA" id="ARBA00024195"/>
    </source>
</evidence>
<dbReference type="InterPro" id="IPR043504">
    <property type="entry name" value="Peptidase_S1_PA_chymotrypsin"/>
</dbReference>
<evidence type="ECO:0000256" key="4">
    <source>
        <dbReference type="ARBA" id="ARBA00022670"/>
    </source>
</evidence>
<reference evidence="14" key="1">
    <citation type="submission" date="2022-01" db="EMBL/GenBank/DDBJ databases">
        <authorList>
            <person name="King R."/>
        </authorList>
    </citation>
    <scope>NUCLEOTIDE SEQUENCE</scope>
</reference>
<evidence type="ECO:0000259" key="13">
    <source>
        <dbReference type="PROSITE" id="PS50240"/>
    </source>
</evidence>
<keyword evidence="2" id="KW-0964">Secreted</keyword>
<comment type="similarity">
    <text evidence="11">Belongs to the peptidase S1 family. CLIP subfamily.</text>
</comment>
<evidence type="ECO:0000256" key="3">
    <source>
        <dbReference type="ARBA" id="ARBA00022614"/>
    </source>
</evidence>
<name>A0A9N9S641_9DIPT</name>
<dbReference type="InterPro" id="IPR003591">
    <property type="entry name" value="Leu-rich_rpt_typical-subtyp"/>
</dbReference>
<sequence>MSEILKICFIFLMFYEAKGQVVKCDHKYQNYWTTGYKNINASYYRCDLSTKQANYNEKLTRIDGQHGTGHSDADVKWIISYKNHKLRSFSSIFCQKFPNLEVIQISDAELESIDEDSLSNCKNLNHLYLVGNKIQEIPENLLTQNSKFTIFLISNNQLTSLPENLFLNQKELEDLDLDDNQINFLPSNIFRPLVKLEVLYLDNNKLQSINPEWFVNLQNLKLLSLRGNQISEIPSKCFGALSNLEKLWLFENRIKNLKFDSFDGLQNLQTLGLYSNEISDLPVGVFNQLNNLQALNLSNNKLTTIHSDSFDVHSQLTAVDLEDNKINAIDPKVIDNTAVSALKMTNNSCCQLDTENKSKIKANLKKCFDNYQARQLKIESCSIQTKAQGTIIGGSEVKRGMFPWIAALIAPRNKYFCGGTLISKRKVVTAAHCMVFLARDITVLLGVHRLKKKNEVGRFPYAVQSIHIHPDWNPHTDTYDADIAIMVLETEVTYSKYIQPICLMYANSTLATKMEGVAVGYGKDGDPKKLHSIIPKSINLPIHQNEDCFLKNYELARYSSKRTFCGGAGNGTGVCIGDSGSGLVVTDGSAYYLRGVVSASLNNMTYGCDVDTYSIFTNILHFTDWINELPVEPIF</sequence>
<dbReference type="FunFam" id="2.40.10.10:FF:000146">
    <property type="entry name" value="Serine protease 53"/>
    <property type="match status" value="1"/>
</dbReference>
<evidence type="ECO:0000313" key="15">
    <source>
        <dbReference type="Proteomes" id="UP001153620"/>
    </source>
</evidence>
<keyword evidence="7" id="KW-0378">Hydrolase</keyword>
<proteinExistence type="inferred from homology"/>
<comment type="subcellular location">
    <subcellularLocation>
        <location evidence="1">Secreted</location>
    </subcellularLocation>
</comment>
<dbReference type="PROSITE" id="PS50240">
    <property type="entry name" value="TRYPSIN_DOM"/>
    <property type="match status" value="1"/>
</dbReference>
<dbReference type="SMART" id="SM00364">
    <property type="entry name" value="LRR_BAC"/>
    <property type="match status" value="5"/>
</dbReference>
<dbReference type="CDD" id="cd00190">
    <property type="entry name" value="Tryp_SPc"/>
    <property type="match status" value="1"/>
</dbReference>
<keyword evidence="15" id="KW-1185">Reference proteome</keyword>